<feature type="non-terminal residue" evidence="1">
    <location>
        <position position="1"/>
    </location>
</feature>
<evidence type="ECO:0000313" key="1">
    <source>
        <dbReference type="EMBL" id="CAF4667974.1"/>
    </source>
</evidence>
<dbReference type="SUPFAM" id="SSF53649">
    <property type="entry name" value="Alkaline phosphatase-like"/>
    <property type="match status" value="1"/>
</dbReference>
<dbReference type="InterPro" id="IPR017850">
    <property type="entry name" value="Alkaline_phosphatase_core_sf"/>
</dbReference>
<dbReference type="InterPro" id="IPR002591">
    <property type="entry name" value="Phosphodiest/P_Trfase"/>
</dbReference>
<dbReference type="Gene3D" id="3.40.720.10">
    <property type="entry name" value="Alkaline Phosphatase, subunit A"/>
    <property type="match status" value="1"/>
</dbReference>
<dbReference type="EMBL" id="CAJOBH010112327">
    <property type="protein sequence ID" value="CAF4667974.1"/>
    <property type="molecule type" value="Genomic_DNA"/>
</dbReference>
<sequence length="78" mass="8918">HSDGIRRTMLNIDRLIGRLLSITTKKNINLVILGDHGVEQLDCRQAIDLYSIINQVQLNFYTDQYSGTSFSFVVYPKS</sequence>
<protein>
    <submittedName>
        <fullName evidence="1">Uncharacterized protein</fullName>
    </submittedName>
</protein>
<dbReference type="Proteomes" id="UP000681967">
    <property type="component" value="Unassembled WGS sequence"/>
</dbReference>
<evidence type="ECO:0000313" key="2">
    <source>
        <dbReference type="Proteomes" id="UP000681967"/>
    </source>
</evidence>
<dbReference type="AlphaFoldDB" id="A0A8S3ABH3"/>
<proteinExistence type="predicted"/>
<accession>A0A8S3ABH3</accession>
<name>A0A8S3ABH3_9BILA</name>
<organism evidence="1 2">
    <name type="scientific">Rotaria magnacalcarata</name>
    <dbReference type="NCBI Taxonomy" id="392030"/>
    <lineage>
        <taxon>Eukaryota</taxon>
        <taxon>Metazoa</taxon>
        <taxon>Spiralia</taxon>
        <taxon>Gnathifera</taxon>
        <taxon>Rotifera</taxon>
        <taxon>Eurotatoria</taxon>
        <taxon>Bdelloidea</taxon>
        <taxon>Philodinida</taxon>
        <taxon>Philodinidae</taxon>
        <taxon>Rotaria</taxon>
    </lineage>
</organism>
<feature type="non-terminal residue" evidence="1">
    <location>
        <position position="78"/>
    </location>
</feature>
<reference evidence="1" key="1">
    <citation type="submission" date="2021-02" db="EMBL/GenBank/DDBJ databases">
        <authorList>
            <person name="Nowell W R."/>
        </authorList>
    </citation>
    <scope>NUCLEOTIDE SEQUENCE</scope>
</reference>
<gene>
    <name evidence="1" type="ORF">BYL167_LOCUS42854</name>
</gene>
<dbReference type="Pfam" id="PF01663">
    <property type="entry name" value="Phosphodiest"/>
    <property type="match status" value="1"/>
</dbReference>
<comment type="caution">
    <text evidence="1">The sequence shown here is derived from an EMBL/GenBank/DDBJ whole genome shotgun (WGS) entry which is preliminary data.</text>
</comment>